<evidence type="ECO:0000256" key="8">
    <source>
        <dbReference type="ARBA" id="ARBA00023034"/>
    </source>
</evidence>
<keyword evidence="17" id="KW-1185">Reference proteome</keyword>
<dbReference type="AlphaFoldDB" id="A0A5N4C848"/>
<gene>
    <name evidence="16" type="ORF">Cadr_000029006</name>
</gene>
<dbReference type="InterPro" id="IPR027417">
    <property type="entry name" value="P-loop_NTPase"/>
</dbReference>
<evidence type="ECO:0000256" key="10">
    <source>
        <dbReference type="ARBA" id="ARBA00023157"/>
    </source>
</evidence>
<evidence type="ECO:0000256" key="14">
    <source>
        <dbReference type="RuleBase" id="RU365018"/>
    </source>
</evidence>
<comment type="catalytic activity">
    <reaction evidence="13 14">
        <text>L-tyrosyl-[protein] + 3'-phosphoadenylyl sulfate = O-sulfo-L-tyrosine-[protein] + adenosine 3',5'-bisphosphate + H(+)</text>
        <dbReference type="Rhea" id="RHEA:16801"/>
        <dbReference type="Rhea" id="RHEA-COMP:10136"/>
        <dbReference type="Rhea" id="RHEA-COMP:11688"/>
        <dbReference type="ChEBI" id="CHEBI:15378"/>
        <dbReference type="ChEBI" id="CHEBI:46858"/>
        <dbReference type="ChEBI" id="CHEBI:58339"/>
        <dbReference type="ChEBI" id="CHEBI:58343"/>
        <dbReference type="ChEBI" id="CHEBI:65286"/>
        <dbReference type="EC" id="2.8.2.20"/>
    </reaction>
</comment>
<evidence type="ECO:0000256" key="9">
    <source>
        <dbReference type="ARBA" id="ARBA00023136"/>
    </source>
</evidence>
<evidence type="ECO:0000256" key="2">
    <source>
        <dbReference type="ARBA" id="ARBA00004323"/>
    </source>
</evidence>
<evidence type="ECO:0000313" key="17">
    <source>
        <dbReference type="Proteomes" id="UP000299084"/>
    </source>
</evidence>
<comment type="subunit">
    <text evidence="12">Homodimer. Can also form heterodimers with TPST1.</text>
</comment>
<dbReference type="Proteomes" id="UP000299084">
    <property type="component" value="Unassembled WGS sequence"/>
</dbReference>
<comment type="similarity">
    <text evidence="3 14">Belongs to the protein sulfotransferase family.</text>
</comment>
<keyword evidence="4 14" id="KW-0808">Transferase</keyword>
<evidence type="ECO:0000256" key="3">
    <source>
        <dbReference type="ARBA" id="ARBA00009988"/>
    </source>
</evidence>
<name>A0A5N4C848_CAMDR</name>
<evidence type="ECO:0000256" key="13">
    <source>
        <dbReference type="ARBA" id="ARBA00048460"/>
    </source>
</evidence>
<reference evidence="16 17" key="1">
    <citation type="journal article" date="2019" name="Mol. Ecol. Resour.">
        <title>Improving Illumina assemblies with Hi-C and long reads: an example with the North African dromedary.</title>
        <authorList>
            <person name="Elbers J.P."/>
            <person name="Rogers M.F."/>
            <person name="Perelman P.L."/>
            <person name="Proskuryakova A.A."/>
            <person name="Serdyukova N.A."/>
            <person name="Johnson W.E."/>
            <person name="Horin P."/>
            <person name="Corander J."/>
            <person name="Murphy D."/>
            <person name="Burger P.A."/>
        </authorList>
    </citation>
    <scope>NUCLEOTIDE SEQUENCE [LARGE SCALE GENOMIC DNA]</scope>
    <source>
        <strain evidence="16">Drom800</strain>
        <tissue evidence="16">Blood</tissue>
    </source>
</reference>
<keyword evidence="5" id="KW-0812">Transmembrane</keyword>
<evidence type="ECO:0000256" key="6">
    <source>
        <dbReference type="ARBA" id="ARBA00022968"/>
    </source>
</evidence>
<comment type="function">
    <text evidence="1 14">Catalyzes the O-sulfation of tyrosine residues within acidic motifs of polypeptides, using 3'-phosphoadenylyl sulfate (PAPS) as cosubstrate.</text>
</comment>
<keyword evidence="9" id="KW-0472">Membrane</keyword>
<dbReference type="EMBL" id="JWIN03000033">
    <property type="protein sequence ID" value="KAB1255046.1"/>
    <property type="molecule type" value="Genomic_DNA"/>
</dbReference>
<evidence type="ECO:0000256" key="1">
    <source>
        <dbReference type="ARBA" id="ARBA00003886"/>
    </source>
</evidence>
<evidence type="ECO:0000256" key="4">
    <source>
        <dbReference type="ARBA" id="ARBA00022679"/>
    </source>
</evidence>
<keyword evidence="8" id="KW-0333">Golgi apparatus</keyword>
<dbReference type="GO" id="GO:0008476">
    <property type="term" value="F:protein-tyrosine sulfotransferase activity"/>
    <property type="evidence" value="ECO:0007669"/>
    <property type="project" value="UniProtKB-EC"/>
</dbReference>
<evidence type="ECO:0000256" key="15">
    <source>
        <dbReference type="SAM" id="MobiDB-lite"/>
    </source>
</evidence>
<protein>
    <recommendedName>
        <fullName evidence="14">Protein-tyrosine sulfotransferase</fullName>
        <ecNumber evidence="14">2.8.2.20</ecNumber>
    </recommendedName>
</protein>
<keyword evidence="10" id="KW-1015">Disulfide bond</keyword>
<dbReference type="GO" id="GO:0000139">
    <property type="term" value="C:Golgi membrane"/>
    <property type="evidence" value="ECO:0007669"/>
    <property type="project" value="UniProtKB-SubCell"/>
</dbReference>
<dbReference type="EC" id="2.8.2.20" evidence="14"/>
<evidence type="ECO:0000256" key="12">
    <source>
        <dbReference type="ARBA" id="ARBA00046649"/>
    </source>
</evidence>
<comment type="caution">
    <text evidence="16">The sequence shown here is derived from an EMBL/GenBank/DDBJ whole genome shotgun (WGS) entry which is preliminary data.</text>
</comment>
<organism evidence="16 17">
    <name type="scientific">Camelus dromedarius</name>
    <name type="common">Dromedary</name>
    <name type="synonym">Arabian camel</name>
    <dbReference type="NCBI Taxonomy" id="9838"/>
    <lineage>
        <taxon>Eukaryota</taxon>
        <taxon>Metazoa</taxon>
        <taxon>Chordata</taxon>
        <taxon>Craniata</taxon>
        <taxon>Vertebrata</taxon>
        <taxon>Euteleostomi</taxon>
        <taxon>Mammalia</taxon>
        <taxon>Eutheria</taxon>
        <taxon>Laurasiatheria</taxon>
        <taxon>Artiodactyla</taxon>
        <taxon>Tylopoda</taxon>
        <taxon>Camelidae</taxon>
        <taxon>Camelus</taxon>
    </lineage>
</organism>
<sequence>MACTGTGSQFWPGEGWEEGRDVTDEGTDAAMQAFILEVIVKHAPVPNSKFLLMVRRPGPVHSMITRKVTYRRLRPQQLTRLPHQEEQGIEVMNLSAGGGQGNKCLPVYYERWLLYPRRSLKLILDFLLGIAWSDAVLHHEDLIGKPGGASPCPRLSDPQTRSSNP</sequence>
<evidence type="ECO:0000313" key="16">
    <source>
        <dbReference type="EMBL" id="KAB1255046.1"/>
    </source>
</evidence>
<evidence type="ECO:0000256" key="5">
    <source>
        <dbReference type="ARBA" id="ARBA00022692"/>
    </source>
</evidence>
<dbReference type="Gene3D" id="3.40.50.300">
    <property type="entry name" value="P-loop containing nucleotide triphosphate hydrolases"/>
    <property type="match status" value="1"/>
</dbReference>
<dbReference type="InterPro" id="IPR026634">
    <property type="entry name" value="TPST-like"/>
</dbReference>
<dbReference type="PANTHER" id="PTHR12788">
    <property type="entry name" value="PROTEIN-TYROSINE SULFOTRANSFERASE 2"/>
    <property type="match status" value="1"/>
</dbReference>
<evidence type="ECO:0000256" key="7">
    <source>
        <dbReference type="ARBA" id="ARBA00022989"/>
    </source>
</evidence>
<dbReference type="PANTHER" id="PTHR12788:SF6">
    <property type="entry name" value="PROTEIN-TYROSINE SULFOTRANSFERASE 2"/>
    <property type="match status" value="1"/>
</dbReference>
<evidence type="ECO:0000256" key="11">
    <source>
        <dbReference type="ARBA" id="ARBA00023180"/>
    </source>
</evidence>
<accession>A0A5N4C848</accession>
<feature type="region of interest" description="Disordered" evidence="15">
    <location>
        <begin position="1"/>
        <end position="22"/>
    </location>
</feature>
<keyword evidence="11" id="KW-0325">Glycoprotein</keyword>
<keyword evidence="7" id="KW-1133">Transmembrane helix</keyword>
<keyword evidence="6" id="KW-0735">Signal-anchor</keyword>
<proteinExistence type="inferred from homology"/>
<comment type="subcellular location">
    <subcellularLocation>
        <location evidence="2">Golgi apparatus membrane</location>
        <topology evidence="2">Single-pass type II membrane protein</topology>
    </subcellularLocation>
</comment>